<comment type="caution">
    <text evidence="2">The sequence shown here is derived from an EMBL/GenBank/DDBJ whole genome shotgun (WGS) entry which is preliminary data.</text>
</comment>
<organism evidence="2 3">
    <name type="scientific">Teichococcus vastitatis</name>
    <dbReference type="NCBI Taxonomy" id="2307076"/>
    <lineage>
        <taxon>Bacteria</taxon>
        <taxon>Pseudomonadati</taxon>
        <taxon>Pseudomonadota</taxon>
        <taxon>Alphaproteobacteria</taxon>
        <taxon>Acetobacterales</taxon>
        <taxon>Roseomonadaceae</taxon>
        <taxon>Roseomonas</taxon>
    </lineage>
</organism>
<evidence type="ECO:0000259" key="1">
    <source>
        <dbReference type="Pfam" id="PF01609"/>
    </source>
</evidence>
<dbReference type="PANTHER" id="PTHR30007:SF0">
    <property type="entry name" value="TRANSPOSASE"/>
    <property type="match status" value="1"/>
</dbReference>
<protein>
    <submittedName>
        <fullName evidence="2">Transposase</fullName>
    </submittedName>
</protein>
<dbReference type="EMBL" id="JALBUU010000028">
    <property type="protein sequence ID" value="MCI0754996.1"/>
    <property type="molecule type" value="Genomic_DNA"/>
</dbReference>
<sequence length="133" mass="14914">MRGRKRHIMADTAGRPLVLRSHSAGIQNRDGAVTTLKVSRKRFPFIEKVFAVSGYAGERVAKTTCITPEIIRKPKGQIGFAVQPRRWVVERTFAWLNRNCRLAKNFERTVASAEAFLSVASVMLLVRRLGCSA</sequence>
<gene>
    <name evidence="2" type="ORF">MON41_14835</name>
</gene>
<keyword evidence="3" id="KW-1185">Reference proteome</keyword>
<accession>A0ABS9W6T9</accession>
<proteinExistence type="predicted"/>
<dbReference type="Proteomes" id="UP001201985">
    <property type="component" value="Unassembled WGS sequence"/>
</dbReference>
<dbReference type="Pfam" id="PF01609">
    <property type="entry name" value="DDE_Tnp_1"/>
    <property type="match status" value="1"/>
</dbReference>
<feature type="domain" description="Transposase IS4-like" evidence="1">
    <location>
        <begin position="2"/>
        <end position="120"/>
    </location>
</feature>
<name>A0ABS9W6T9_9PROT</name>
<reference evidence="2 3" key="1">
    <citation type="submission" date="2022-03" db="EMBL/GenBank/DDBJ databases">
        <title>Complete genome analysis of Roseomonas KG 17.1 : a prolific producer of plant growth promoters.</title>
        <authorList>
            <person name="Saadouli I."/>
            <person name="Najjari A."/>
            <person name="Mosbah A."/>
            <person name="Ouzari H.I."/>
        </authorList>
    </citation>
    <scope>NUCLEOTIDE SEQUENCE [LARGE SCALE GENOMIC DNA]</scope>
    <source>
        <strain evidence="2 3">KG17-1</strain>
    </source>
</reference>
<evidence type="ECO:0000313" key="3">
    <source>
        <dbReference type="Proteomes" id="UP001201985"/>
    </source>
</evidence>
<dbReference type="PANTHER" id="PTHR30007">
    <property type="entry name" value="PHP DOMAIN PROTEIN"/>
    <property type="match status" value="1"/>
</dbReference>
<dbReference type="InterPro" id="IPR002559">
    <property type="entry name" value="Transposase_11"/>
</dbReference>
<evidence type="ECO:0000313" key="2">
    <source>
        <dbReference type="EMBL" id="MCI0754996.1"/>
    </source>
</evidence>